<dbReference type="SUPFAM" id="SSF64496">
    <property type="entry name" value="DNA-binding domain of intron-encoded endonucleases"/>
    <property type="match status" value="1"/>
</dbReference>
<organism evidence="2">
    <name type="scientific">marine sediment metagenome</name>
    <dbReference type="NCBI Taxonomy" id="412755"/>
    <lineage>
        <taxon>unclassified sequences</taxon>
        <taxon>metagenomes</taxon>
        <taxon>ecological metagenomes</taxon>
    </lineage>
</organism>
<proteinExistence type="predicted"/>
<sequence>MEPKRVEVDGVVWWERNCPECGKIIRHTKGYNARKLSKAGSWCKPCRFSGNGNNFYGRKHSDKMKVEHSKRFSGKGNPMYGIGGMLGKAHSELTKKKMARTQTIWWRNRGANPPAFAKYRNQVDKVTRNQPIHLLENFDKRGVAGVRGAYHLDHITSVWYGFQNNILSEKIGHISNLRMIPWLENQKKWLYNEAK</sequence>
<dbReference type="AlphaFoldDB" id="A0A0F9I8W8"/>
<dbReference type="Pfam" id="PF07460">
    <property type="entry name" value="NUMOD3"/>
    <property type="match status" value="1"/>
</dbReference>
<protein>
    <recommendedName>
        <fullName evidence="1">Nuclease associated modular domain-containing protein</fullName>
    </recommendedName>
</protein>
<dbReference type="GO" id="GO:0003677">
    <property type="term" value="F:DNA binding"/>
    <property type="evidence" value="ECO:0007669"/>
    <property type="project" value="InterPro"/>
</dbReference>
<name>A0A0F9I8W8_9ZZZZ</name>
<gene>
    <name evidence="2" type="ORF">LCGC14_1609030</name>
</gene>
<dbReference type="EMBL" id="LAZR01013003">
    <property type="protein sequence ID" value="KKM24046.1"/>
    <property type="molecule type" value="Genomic_DNA"/>
</dbReference>
<accession>A0A0F9I8W8</accession>
<comment type="caution">
    <text evidence="2">The sequence shown here is derived from an EMBL/GenBank/DDBJ whole genome shotgun (WGS) entry which is preliminary data.</text>
</comment>
<evidence type="ECO:0000259" key="1">
    <source>
        <dbReference type="Pfam" id="PF07460"/>
    </source>
</evidence>
<dbReference type="InterPro" id="IPR003611">
    <property type="entry name" value="NUMOD3"/>
</dbReference>
<feature type="domain" description="Nuclease associated modular" evidence="1">
    <location>
        <begin position="57"/>
        <end position="99"/>
    </location>
</feature>
<evidence type="ECO:0000313" key="2">
    <source>
        <dbReference type="EMBL" id="KKM24046.1"/>
    </source>
</evidence>
<reference evidence="2" key="1">
    <citation type="journal article" date="2015" name="Nature">
        <title>Complex archaea that bridge the gap between prokaryotes and eukaryotes.</title>
        <authorList>
            <person name="Spang A."/>
            <person name="Saw J.H."/>
            <person name="Jorgensen S.L."/>
            <person name="Zaremba-Niedzwiedzka K."/>
            <person name="Martijn J."/>
            <person name="Lind A.E."/>
            <person name="van Eijk R."/>
            <person name="Schleper C."/>
            <person name="Guy L."/>
            <person name="Ettema T.J."/>
        </authorList>
    </citation>
    <scope>NUCLEOTIDE SEQUENCE</scope>
</reference>